<dbReference type="GO" id="GO:0005524">
    <property type="term" value="F:ATP binding"/>
    <property type="evidence" value="ECO:0007669"/>
    <property type="project" value="InterPro"/>
</dbReference>
<comment type="caution">
    <text evidence="4">The sequence shown here is derived from an EMBL/GenBank/DDBJ whole genome shotgun (WGS) entry which is preliminary data.</text>
</comment>
<evidence type="ECO:0000256" key="1">
    <source>
        <dbReference type="SAM" id="MobiDB-lite"/>
    </source>
</evidence>
<feature type="domain" description="ATPase RavA-like AAA lid" evidence="2">
    <location>
        <begin position="320"/>
        <end position="391"/>
    </location>
</feature>
<organism evidence="4 5">
    <name type="scientific">Pycnococcus provasolii</name>
    <dbReference type="NCBI Taxonomy" id="41880"/>
    <lineage>
        <taxon>Eukaryota</taxon>
        <taxon>Viridiplantae</taxon>
        <taxon>Chlorophyta</taxon>
        <taxon>Pseudoscourfieldiophyceae</taxon>
        <taxon>Pseudoscourfieldiales</taxon>
        <taxon>Pycnococcaceae</taxon>
        <taxon>Pycnococcus</taxon>
    </lineage>
</organism>
<proteinExistence type="predicted"/>
<reference evidence="4" key="1">
    <citation type="submission" date="2020-10" db="EMBL/GenBank/DDBJ databases">
        <title>Unveiling of a novel bifunctional photoreceptor, Dualchrome1, isolated from a cosmopolitan green alga.</title>
        <authorList>
            <person name="Suzuki S."/>
            <person name="Kawachi M."/>
        </authorList>
    </citation>
    <scope>NUCLEOTIDE SEQUENCE</scope>
    <source>
        <strain evidence="4">NIES 2893</strain>
    </source>
</reference>
<dbReference type="Proteomes" id="UP000660262">
    <property type="component" value="Unassembled WGS sequence"/>
</dbReference>
<protein>
    <recommendedName>
        <fullName evidence="6">AAA+ ATPase domain-containing protein</fullName>
    </recommendedName>
</protein>
<accession>A0A830HGH4</accession>
<dbReference type="AlphaFoldDB" id="A0A830HGH4"/>
<dbReference type="InterPro" id="IPR050513">
    <property type="entry name" value="RavA_ATPases"/>
</dbReference>
<dbReference type="InterPro" id="IPR041538">
    <property type="entry name" value="RavA-like_AAA_lid"/>
</dbReference>
<gene>
    <name evidence="4" type="ORF">PPROV_000475200</name>
</gene>
<dbReference type="Gene3D" id="3.40.50.300">
    <property type="entry name" value="P-loop containing nucleotide triphosphate hydrolases"/>
    <property type="match status" value="1"/>
</dbReference>
<evidence type="ECO:0008006" key="6">
    <source>
        <dbReference type="Google" id="ProtNLM"/>
    </source>
</evidence>
<evidence type="ECO:0000313" key="4">
    <source>
        <dbReference type="EMBL" id="GHP06005.1"/>
    </source>
</evidence>
<dbReference type="PRINTS" id="PR00300">
    <property type="entry name" value="CLPPROTEASEA"/>
</dbReference>
<dbReference type="SUPFAM" id="SSF52540">
    <property type="entry name" value="P-loop containing nucleoside triphosphate hydrolases"/>
    <property type="match status" value="1"/>
</dbReference>
<dbReference type="EMBL" id="BNJQ01000011">
    <property type="protein sequence ID" value="GHP06005.1"/>
    <property type="molecule type" value="Genomic_DNA"/>
</dbReference>
<dbReference type="CDD" id="cd00009">
    <property type="entry name" value="AAA"/>
    <property type="match status" value="1"/>
</dbReference>
<evidence type="ECO:0000259" key="2">
    <source>
        <dbReference type="Pfam" id="PF17868"/>
    </source>
</evidence>
<dbReference type="Pfam" id="PF17868">
    <property type="entry name" value="AAA_lid_8"/>
    <property type="match status" value="1"/>
</dbReference>
<dbReference type="PANTHER" id="PTHR32204:SF0">
    <property type="entry name" value="ATPASE RAVA"/>
    <property type="match status" value="1"/>
</dbReference>
<feature type="domain" description="MoxR" evidence="3">
    <location>
        <begin position="105"/>
        <end position="304"/>
    </location>
</feature>
<dbReference type="PANTHER" id="PTHR32204">
    <property type="entry name" value="ATPASE RAVA"/>
    <property type="match status" value="1"/>
</dbReference>
<sequence length="547" mass="59414">MMTAHSTHRSVVSVRLHHTHRRITPGPSRLGPHPVARASSSDGDVSDATRAMLEDQETRIEEEIKRVRNDAAARVRDVTSADLSANPAYAPATDIGGETSAMRTRLAASITQLQRGLVERDTETRLMLLASLAREHVLFLGPPGTAKSELGRRLCRVVGGNYFERLLTRFSVPEELFGPLSMKGLENDKYVRSTGGFLPEANVAFVDEVFKANSAILNALLTILNERLFDNGGGRIAVPLVSLVGASNELPESEELDALYDRFLVRRNVAPVTRDGLVALLSQESTLLDDPASDEPMLTVEETAEVRARALSAVKVPESVLSNLVELREYLAERCEPPVYVSDRRMLKAVNLLKVSAYTCGRAEVSSFDCLLLEHVLWTVPEDAEKVRDWLLRNLTMDEGLDQVQYLLAGCFARACRIGADYVDGGGGGSTIDASTVKADAKALVELLSTKYNATATALDDGFPGITGHLWLGEDTAEGAISALTPLLERNKKKIKTLLDEAAVLEAAAEGATEPHILAELLPQQWANFIRSGPMDEVKPLGTVASP</sequence>
<evidence type="ECO:0000259" key="3">
    <source>
        <dbReference type="Pfam" id="PF20030"/>
    </source>
</evidence>
<keyword evidence="5" id="KW-1185">Reference proteome</keyword>
<dbReference type="InterPro" id="IPR045427">
    <property type="entry name" value="MoxR"/>
</dbReference>
<dbReference type="InterPro" id="IPR001270">
    <property type="entry name" value="ClpA/B"/>
</dbReference>
<dbReference type="Pfam" id="PF20030">
    <property type="entry name" value="bpMoxR"/>
    <property type="match status" value="1"/>
</dbReference>
<name>A0A830HGH4_9CHLO</name>
<dbReference type="OrthoDB" id="47330at2759"/>
<feature type="region of interest" description="Disordered" evidence="1">
    <location>
        <begin position="1"/>
        <end position="47"/>
    </location>
</feature>
<evidence type="ECO:0000313" key="5">
    <source>
        <dbReference type="Proteomes" id="UP000660262"/>
    </source>
</evidence>
<dbReference type="InterPro" id="IPR027417">
    <property type="entry name" value="P-loop_NTPase"/>
</dbReference>